<dbReference type="PANTHER" id="PTHR30098:SF2">
    <property type="entry name" value="LEUCYL_PHENYLALANYL-TRNA--PROTEIN TRANSFERASE"/>
    <property type="match status" value="1"/>
</dbReference>
<protein>
    <recommendedName>
        <fullName evidence="4">Leucyl/phenylalanyl-tRNA--protein transferase</fullName>
        <ecNumber evidence="4">2.3.2.6</ecNumber>
    </recommendedName>
    <alternativeName>
        <fullName evidence="4">L/F-transferase</fullName>
    </alternativeName>
    <alternativeName>
        <fullName evidence="4">Leucyltransferase</fullName>
    </alternativeName>
    <alternativeName>
        <fullName evidence="4">Phenyalanyltransferase</fullName>
    </alternativeName>
</protein>
<dbReference type="HAMAP" id="MF_00688">
    <property type="entry name" value="Leu_Phe_trans"/>
    <property type="match status" value="1"/>
</dbReference>
<evidence type="ECO:0000256" key="2">
    <source>
        <dbReference type="ARBA" id="ARBA00022679"/>
    </source>
</evidence>
<comment type="catalytic activity">
    <reaction evidence="4">
        <text>N-terminal L-lysyl-[protein] + L-leucyl-tRNA(Leu) = N-terminal L-leucyl-L-lysyl-[protein] + tRNA(Leu) + H(+)</text>
        <dbReference type="Rhea" id="RHEA:12340"/>
        <dbReference type="Rhea" id="RHEA-COMP:9613"/>
        <dbReference type="Rhea" id="RHEA-COMP:9622"/>
        <dbReference type="Rhea" id="RHEA-COMP:12670"/>
        <dbReference type="Rhea" id="RHEA-COMP:12671"/>
        <dbReference type="ChEBI" id="CHEBI:15378"/>
        <dbReference type="ChEBI" id="CHEBI:65249"/>
        <dbReference type="ChEBI" id="CHEBI:78442"/>
        <dbReference type="ChEBI" id="CHEBI:78494"/>
        <dbReference type="ChEBI" id="CHEBI:133043"/>
        <dbReference type="EC" id="2.3.2.6"/>
    </reaction>
</comment>
<proteinExistence type="inferred from homology"/>
<dbReference type="InterPro" id="IPR016181">
    <property type="entry name" value="Acyl_CoA_acyltransferase"/>
</dbReference>
<evidence type="ECO:0000313" key="5">
    <source>
        <dbReference type="EMBL" id="MRU16692.1"/>
    </source>
</evidence>
<dbReference type="InterPro" id="IPR004616">
    <property type="entry name" value="Leu/Phe-tRNA_Trfase"/>
</dbReference>
<sequence>MNDQDATLTPQLLLRAYAAGIFPMSEHRDDPEVFWVDPRRRGILPLESFHISRSLRRRMRKGDYQVTLNHDFDAVVTACADREETWINAEIHRLYRALHELDHAHSLEIWEGSELAGGVYGVSLAGAFFGESMVSPRRDGSKLALAHLTDHLIRCGFILFDTQFITPHLTTLGAIEVSRAEYHRRLHEALQVQADIHAVALCNDPQSVLQRMTQTS</sequence>
<dbReference type="RefSeq" id="WP_154153990.1">
    <property type="nucleotide sequence ID" value="NZ_SZWE01000002.1"/>
</dbReference>
<dbReference type="GO" id="GO:0030163">
    <property type="term" value="P:protein catabolic process"/>
    <property type="evidence" value="ECO:0007669"/>
    <property type="project" value="UniProtKB-UniRule"/>
</dbReference>
<dbReference type="NCBIfam" id="TIGR00667">
    <property type="entry name" value="aat"/>
    <property type="match status" value="1"/>
</dbReference>
<comment type="subcellular location">
    <subcellularLocation>
        <location evidence="4">Cytoplasm</location>
    </subcellularLocation>
</comment>
<dbReference type="GO" id="GO:0008914">
    <property type="term" value="F:leucyl-tRNA--protein transferase activity"/>
    <property type="evidence" value="ECO:0007669"/>
    <property type="project" value="UniProtKB-UniRule"/>
</dbReference>
<dbReference type="OrthoDB" id="9790282at2"/>
<name>A0A844CQ04_9RHOB</name>
<dbReference type="Pfam" id="PF03588">
    <property type="entry name" value="Leu_Phe_trans"/>
    <property type="match status" value="1"/>
</dbReference>
<keyword evidence="2 4" id="KW-0808">Transferase</keyword>
<dbReference type="Gene3D" id="3.30.70.3550">
    <property type="entry name" value="Leucyl/phenylalanyl-tRNA-protein transferase, N-terminal domain"/>
    <property type="match status" value="1"/>
</dbReference>
<dbReference type="Proteomes" id="UP000564704">
    <property type="component" value="Unassembled WGS sequence"/>
</dbReference>
<reference evidence="5 6" key="1">
    <citation type="submission" date="2019-05" db="EMBL/GenBank/DDBJ databases">
        <title>Roseovarius bejariae sp. nov., a moderately halophylic bacterium isolated from a saline soil in Rambla Salada (Murcia).</title>
        <authorList>
            <person name="Castro D.J."/>
            <person name="Gomez-Altuve A."/>
            <person name="Reina J.C."/>
            <person name="Rodriguez M."/>
            <person name="Sampedro I."/>
            <person name="Llamas I."/>
            <person name="Martinez-Checa F."/>
        </authorList>
    </citation>
    <scope>NUCLEOTIDE SEQUENCE [LARGE SCALE GENOMIC DNA]</scope>
    <source>
        <strain evidence="5 6">A21</strain>
    </source>
</reference>
<gene>
    <name evidence="4" type="primary">aat</name>
    <name evidence="5" type="ORF">FDP25_14720</name>
</gene>
<dbReference type="GO" id="GO:0005737">
    <property type="term" value="C:cytoplasm"/>
    <property type="evidence" value="ECO:0007669"/>
    <property type="project" value="UniProtKB-SubCell"/>
</dbReference>
<evidence type="ECO:0000256" key="3">
    <source>
        <dbReference type="ARBA" id="ARBA00023315"/>
    </source>
</evidence>
<dbReference type="EC" id="2.3.2.6" evidence="4"/>
<evidence type="ECO:0000256" key="1">
    <source>
        <dbReference type="ARBA" id="ARBA00022490"/>
    </source>
</evidence>
<comment type="caution">
    <text evidence="5">The sequence shown here is derived from an EMBL/GenBank/DDBJ whole genome shotgun (WGS) entry which is preliminary data.</text>
</comment>
<dbReference type="Gene3D" id="3.40.630.70">
    <property type="entry name" value="Leucyl/phenylalanyl-tRNA-protein transferase, C-terminal domain"/>
    <property type="match status" value="1"/>
</dbReference>
<dbReference type="AlphaFoldDB" id="A0A844CQ04"/>
<comment type="function">
    <text evidence="4">Functions in the N-end rule pathway of protein degradation where it conjugates Leu, Phe and, less efficiently, Met from aminoacyl-tRNAs to the N-termini of proteins containing an N-terminal arginine or lysine.</text>
</comment>
<dbReference type="EMBL" id="SZWE01000002">
    <property type="protein sequence ID" value="MRU16692.1"/>
    <property type="molecule type" value="Genomic_DNA"/>
</dbReference>
<comment type="similarity">
    <text evidence="4">Belongs to the L/F-transferase family.</text>
</comment>
<comment type="catalytic activity">
    <reaction evidence="4">
        <text>N-terminal L-arginyl-[protein] + L-leucyl-tRNA(Leu) = N-terminal L-leucyl-L-arginyl-[protein] + tRNA(Leu) + H(+)</text>
        <dbReference type="Rhea" id="RHEA:50416"/>
        <dbReference type="Rhea" id="RHEA-COMP:9613"/>
        <dbReference type="Rhea" id="RHEA-COMP:9622"/>
        <dbReference type="Rhea" id="RHEA-COMP:12672"/>
        <dbReference type="Rhea" id="RHEA-COMP:12673"/>
        <dbReference type="ChEBI" id="CHEBI:15378"/>
        <dbReference type="ChEBI" id="CHEBI:64719"/>
        <dbReference type="ChEBI" id="CHEBI:78442"/>
        <dbReference type="ChEBI" id="CHEBI:78494"/>
        <dbReference type="ChEBI" id="CHEBI:133044"/>
        <dbReference type="EC" id="2.3.2.6"/>
    </reaction>
</comment>
<dbReference type="InterPro" id="IPR042221">
    <property type="entry name" value="Leu/Phe-tRNA_Trfase_N"/>
</dbReference>
<keyword evidence="6" id="KW-1185">Reference proteome</keyword>
<dbReference type="PANTHER" id="PTHR30098">
    <property type="entry name" value="LEUCYL/PHENYLALANYL-TRNA--PROTEIN TRANSFERASE"/>
    <property type="match status" value="1"/>
</dbReference>
<accession>A0A844CQ04</accession>
<evidence type="ECO:0000313" key="6">
    <source>
        <dbReference type="Proteomes" id="UP000564704"/>
    </source>
</evidence>
<keyword evidence="3 4" id="KW-0012">Acyltransferase</keyword>
<evidence type="ECO:0000256" key="4">
    <source>
        <dbReference type="HAMAP-Rule" id="MF_00688"/>
    </source>
</evidence>
<comment type="catalytic activity">
    <reaction evidence="4">
        <text>L-phenylalanyl-tRNA(Phe) + an N-terminal L-alpha-aminoacyl-[protein] = an N-terminal L-phenylalanyl-L-alpha-aminoacyl-[protein] + tRNA(Phe)</text>
        <dbReference type="Rhea" id="RHEA:43632"/>
        <dbReference type="Rhea" id="RHEA-COMP:9668"/>
        <dbReference type="Rhea" id="RHEA-COMP:9699"/>
        <dbReference type="Rhea" id="RHEA-COMP:10636"/>
        <dbReference type="Rhea" id="RHEA-COMP:10637"/>
        <dbReference type="ChEBI" id="CHEBI:78442"/>
        <dbReference type="ChEBI" id="CHEBI:78531"/>
        <dbReference type="ChEBI" id="CHEBI:78597"/>
        <dbReference type="ChEBI" id="CHEBI:83561"/>
        <dbReference type="EC" id="2.3.2.6"/>
    </reaction>
</comment>
<organism evidence="5 6">
    <name type="scientific">Roseovarius bejariae</name>
    <dbReference type="NCBI Taxonomy" id="2576383"/>
    <lineage>
        <taxon>Bacteria</taxon>
        <taxon>Pseudomonadati</taxon>
        <taxon>Pseudomonadota</taxon>
        <taxon>Alphaproteobacteria</taxon>
        <taxon>Rhodobacterales</taxon>
        <taxon>Roseobacteraceae</taxon>
        <taxon>Roseovarius</taxon>
    </lineage>
</organism>
<dbReference type="InterPro" id="IPR042203">
    <property type="entry name" value="Leu/Phe-tRNA_Trfase_C"/>
</dbReference>
<keyword evidence="1 4" id="KW-0963">Cytoplasm</keyword>
<dbReference type="SUPFAM" id="SSF55729">
    <property type="entry name" value="Acyl-CoA N-acyltransferases (Nat)"/>
    <property type="match status" value="1"/>
</dbReference>